<gene>
    <name evidence="4" type="ORF">GMD52_16095</name>
    <name evidence="3" type="ORF">TQ39_17820</name>
</gene>
<feature type="chain" id="PRO_5038208732" evidence="2">
    <location>
        <begin position="22"/>
        <end position="529"/>
    </location>
</feature>
<sequence length="529" mass="58262">MKKRILALALAAIMLMVPFTACSSSSSSTPAASASAAGTGSSSTASAEPDNSPITITVLNRVNAEIVLDDNPMLAAVAEKTGVTLEIEAPPISNYTDRLQLVMASGDLPDIIYTWEFDQNYEKWANDGLILPLDEYIEDYPNLMANISEGQWGKARVGGADGQIYAVPRPTGSASWGVISNDEWLEKLGVDMPTTPEEAYEYGKLVATQDPDGNGKNDTFLYSPYGLWADCWMIFPFLPFSLQHAASYLPDRDGEYKIKEKMDGYMPYLDFMRKMYAEGIIDPEFFTNKYYDDQTKFKQGRVALLHGGITNIPEFAAKDVPNAAEIYSFHPALKGENDEKPRNEAAAATWGGWMINADVDPEKLPRILSFLDWANSEEGFVTIAAGVQGTDYESYDLSKRELIVTAEQQENRTADVSTYMNFANAYQGQALSLANTPELNEFAMNSLTAFQAAVEQIDIPVVKCPEIDNWAAENPDIASQKEQMEVSYVVGEISKEDLEAFLNDVYFPSVADAEAAYIETMNAYKAANG</sequence>
<evidence type="ECO:0000313" key="6">
    <source>
        <dbReference type="Proteomes" id="UP000449193"/>
    </source>
</evidence>
<dbReference type="Pfam" id="PF13416">
    <property type="entry name" value="SBP_bac_8"/>
    <property type="match status" value="1"/>
</dbReference>
<name>A0A0D8IVG5_9FIRM</name>
<organism evidence="3 5">
    <name type="scientific">Ruthenibacterium lactatiformans</name>
    <dbReference type="NCBI Taxonomy" id="1550024"/>
    <lineage>
        <taxon>Bacteria</taxon>
        <taxon>Bacillati</taxon>
        <taxon>Bacillota</taxon>
        <taxon>Clostridia</taxon>
        <taxon>Eubacteriales</taxon>
        <taxon>Oscillospiraceae</taxon>
        <taxon>Ruthenibacterium</taxon>
    </lineage>
</organism>
<feature type="signal peptide" evidence="2">
    <location>
        <begin position="1"/>
        <end position="21"/>
    </location>
</feature>
<evidence type="ECO:0000313" key="3">
    <source>
        <dbReference type="EMBL" id="KJF38474.1"/>
    </source>
</evidence>
<dbReference type="PANTHER" id="PTHR43649:SF17">
    <property type="entry name" value="ABC TRANSPORTER SOLUTE BINDING PROTEIN-SUGAR TRANSPORT"/>
    <property type="match status" value="1"/>
</dbReference>
<dbReference type="InterPro" id="IPR050490">
    <property type="entry name" value="Bact_solute-bd_prot1"/>
</dbReference>
<feature type="region of interest" description="Disordered" evidence="1">
    <location>
        <begin position="30"/>
        <end position="50"/>
    </location>
</feature>
<dbReference type="Proteomes" id="UP000449193">
    <property type="component" value="Unassembled WGS sequence"/>
</dbReference>
<proteinExistence type="predicted"/>
<comment type="caution">
    <text evidence="3">The sequence shown here is derived from an EMBL/GenBank/DDBJ whole genome shotgun (WGS) entry which is preliminary data.</text>
</comment>
<dbReference type="Proteomes" id="UP000032483">
    <property type="component" value="Unassembled WGS sequence"/>
</dbReference>
<evidence type="ECO:0000256" key="1">
    <source>
        <dbReference type="SAM" id="MobiDB-lite"/>
    </source>
</evidence>
<keyword evidence="5" id="KW-1185">Reference proteome</keyword>
<dbReference type="RefSeq" id="WP_009325275.1">
    <property type="nucleotide sequence ID" value="NZ_CAOJUJ010000009.1"/>
</dbReference>
<reference evidence="3" key="1">
    <citation type="submission" date="2015-02" db="EMBL/GenBank/DDBJ databases">
        <title>A novel member of the family Ruminococcaceae isolated from human feces.</title>
        <authorList>
            <person name="Shkoporov A.N."/>
            <person name="Chaplin A.V."/>
            <person name="Motuzova O.V."/>
            <person name="Kafarskaia L.I."/>
            <person name="Khokhlova E.V."/>
            <person name="Efimov B.A."/>
        </authorList>
    </citation>
    <scope>NUCLEOTIDE SEQUENCE [LARGE SCALE GENOMIC DNA]</scope>
    <source>
        <strain evidence="3">585-1</strain>
    </source>
</reference>
<dbReference type="PANTHER" id="PTHR43649">
    <property type="entry name" value="ARABINOSE-BINDING PROTEIN-RELATED"/>
    <property type="match status" value="1"/>
</dbReference>
<evidence type="ECO:0000313" key="5">
    <source>
        <dbReference type="Proteomes" id="UP000032483"/>
    </source>
</evidence>
<accession>A0A0D8IVG5</accession>
<evidence type="ECO:0000313" key="4">
    <source>
        <dbReference type="EMBL" id="MTS53038.1"/>
    </source>
</evidence>
<dbReference type="InterPro" id="IPR006059">
    <property type="entry name" value="SBP"/>
</dbReference>
<reference evidence="4 6" key="2">
    <citation type="journal article" date="2019" name="Nat. Med.">
        <title>A library of human gut bacterial isolates paired with longitudinal multiomics data enables mechanistic microbiome research.</title>
        <authorList>
            <person name="Poyet M."/>
            <person name="Groussin M."/>
            <person name="Gibbons S.M."/>
            <person name="Avila-Pacheco J."/>
            <person name="Jiang X."/>
            <person name="Kearney S.M."/>
            <person name="Perrotta A.R."/>
            <person name="Berdy B."/>
            <person name="Zhao S."/>
            <person name="Lieberman T.D."/>
            <person name="Swanson P.K."/>
            <person name="Smith M."/>
            <person name="Roesemann S."/>
            <person name="Alexander J.E."/>
            <person name="Rich S.A."/>
            <person name="Livny J."/>
            <person name="Vlamakis H."/>
            <person name="Clish C."/>
            <person name="Bullock K."/>
            <person name="Deik A."/>
            <person name="Scott J."/>
            <person name="Pierce K.A."/>
            <person name="Xavier R.J."/>
            <person name="Alm E.J."/>
        </authorList>
    </citation>
    <scope>NUCLEOTIDE SEQUENCE [LARGE SCALE GENOMIC DNA]</scope>
    <source>
        <strain evidence="4 6">BIOML-A7</strain>
    </source>
</reference>
<dbReference type="SUPFAM" id="SSF53850">
    <property type="entry name" value="Periplasmic binding protein-like II"/>
    <property type="match status" value="1"/>
</dbReference>
<feature type="compositionally biased region" description="Low complexity" evidence="1">
    <location>
        <begin position="30"/>
        <end position="47"/>
    </location>
</feature>
<dbReference type="Gene3D" id="3.40.190.10">
    <property type="entry name" value="Periplasmic binding protein-like II"/>
    <property type="match status" value="2"/>
</dbReference>
<protein>
    <submittedName>
        <fullName evidence="4">Extracellular solute-binding protein</fullName>
    </submittedName>
</protein>
<dbReference type="AlphaFoldDB" id="A0A0D8IVG5"/>
<dbReference type="EMBL" id="JXXK01000041">
    <property type="protein sequence ID" value="KJF38474.1"/>
    <property type="molecule type" value="Genomic_DNA"/>
</dbReference>
<keyword evidence="2" id="KW-0732">Signal</keyword>
<evidence type="ECO:0000256" key="2">
    <source>
        <dbReference type="SAM" id="SignalP"/>
    </source>
</evidence>
<dbReference type="EMBL" id="WMZR01000031">
    <property type="protein sequence ID" value="MTS53038.1"/>
    <property type="molecule type" value="Genomic_DNA"/>
</dbReference>
<dbReference type="GeneID" id="42858398"/>